<accession>A0A3S4MGE4</accession>
<feature type="chain" id="PRO_5018722126" description="Type 1 fimbrial protein" evidence="1">
    <location>
        <begin position="25"/>
        <end position="102"/>
    </location>
</feature>
<dbReference type="EMBL" id="LR134201">
    <property type="protein sequence ID" value="VEB98843.1"/>
    <property type="molecule type" value="Genomic_DNA"/>
</dbReference>
<proteinExistence type="predicted"/>
<gene>
    <name evidence="2" type="ORF">NCTC11466_02874</name>
</gene>
<evidence type="ECO:0000256" key="1">
    <source>
        <dbReference type="SAM" id="SignalP"/>
    </source>
</evidence>
<reference evidence="2 3" key="1">
    <citation type="submission" date="2018-12" db="EMBL/GenBank/DDBJ databases">
        <authorList>
            <consortium name="Pathogen Informatics"/>
        </authorList>
    </citation>
    <scope>NUCLEOTIDE SEQUENCE [LARGE SCALE GENOMIC DNA]</scope>
    <source>
        <strain evidence="2 3">NCTC11466</strain>
    </source>
</reference>
<dbReference type="KEGG" id="clap:NCTC11466_02874"/>
<dbReference type="RefSeq" id="WP_126356843.1">
    <property type="nucleotide sequence ID" value="NZ_LR134201.1"/>
</dbReference>
<dbReference type="Proteomes" id="UP000274122">
    <property type="component" value="Chromosome"/>
</dbReference>
<evidence type="ECO:0000313" key="3">
    <source>
        <dbReference type="Proteomes" id="UP000274122"/>
    </source>
</evidence>
<dbReference type="AlphaFoldDB" id="A0A3S4MGE4"/>
<keyword evidence="3" id="KW-1185">Reference proteome</keyword>
<keyword evidence="1" id="KW-0732">Signal</keyword>
<name>A0A3S4MGE4_9ENTR</name>
<sequence length="102" mass="10969">MKAIYSKYLLCLALTVAVSPFSQAASSGIIHFRGEIVEGGCQWAPASANVAMTCSEKGKLITQTVALNSLDGVTLHNDSTLQTNVRYLNPQHTLAILQVTYL</sequence>
<evidence type="ECO:0000313" key="2">
    <source>
        <dbReference type="EMBL" id="VEB98843.1"/>
    </source>
</evidence>
<dbReference type="OrthoDB" id="6046808at2"/>
<protein>
    <recommendedName>
        <fullName evidence="4">Type 1 fimbrial protein</fullName>
    </recommendedName>
</protein>
<feature type="signal peptide" evidence="1">
    <location>
        <begin position="1"/>
        <end position="24"/>
    </location>
</feature>
<organism evidence="2 3">
    <name type="scientific">Cedecea lapagei</name>
    <dbReference type="NCBI Taxonomy" id="158823"/>
    <lineage>
        <taxon>Bacteria</taxon>
        <taxon>Pseudomonadati</taxon>
        <taxon>Pseudomonadota</taxon>
        <taxon>Gammaproteobacteria</taxon>
        <taxon>Enterobacterales</taxon>
        <taxon>Enterobacteriaceae</taxon>
        <taxon>Cedecea</taxon>
    </lineage>
</organism>
<evidence type="ECO:0008006" key="4">
    <source>
        <dbReference type="Google" id="ProtNLM"/>
    </source>
</evidence>